<keyword evidence="7" id="KW-0645">Protease</keyword>
<dbReference type="PRINTS" id="PR00765">
    <property type="entry name" value="CRBOXYPTASEA"/>
</dbReference>
<keyword evidence="9 16" id="KW-0732">Signal</keyword>
<dbReference type="GO" id="GO:0008270">
    <property type="term" value="F:zinc ion binding"/>
    <property type="evidence" value="ECO:0007669"/>
    <property type="project" value="InterPro"/>
</dbReference>
<evidence type="ECO:0000256" key="2">
    <source>
        <dbReference type="ARBA" id="ARBA00003091"/>
    </source>
</evidence>
<evidence type="ECO:0000256" key="15">
    <source>
        <dbReference type="PROSITE-ProRule" id="PRU01379"/>
    </source>
</evidence>
<evidence type="ECO:0000256" key="7">
    <source>
        <dbReference type="ARBA" id="ARBA00022670"/>
    </source>
</evidence>
<evidence type="ECO:0000256" key="14">
    <source>
        <dbReference type="ARBA" id="ARBA00023145"/>
    </source>
</evidence>
<dbReference type="SUPFAM" id="SSF53187">
    <property type="entry name" value="Zn-dependent exopeptidases"/>
    <property type="match status" value="1"/>
</dbReference>
<evidence type="ECO:0000256" key="5">
    <source>
        <dbReference type="ARBA" id="ARBA00022525"/>
    </source>
</evidence>
<dbReference type="Proteomes" id="UP000038010">
    <property type="component" value="Unassembled WGS sequence"/>
</dbReference>
<dbReference type="EMBL" id="LFJN01000006">
    <property type="protein sequence ID" value="KPI43079.1"/>
    <property type="molecule type" value="Genomic_DNA"/>
</dbReference>
<accession>A0A0N0NPZ2</accession>
<reference evidence="18 19" key="1">
    <citation type="submission" date="2015-06" db="EMBL/GenBank/DDBJ databases">
        <title>Draft genome of the ant-associated black yeast Phialophora attae CBS 131958.</title>
        <authorList>
            <person name="Moreno L.F."/>
            <person name="Stielow B.J."/>
            <person name="de Hoog S."/>
            <person name="Vicente V.A."/>
            <person name="Weiss V.A."/>
            <person name="de Vries M."/>
            <person name="Cruz L.M."/>
            <person name="Souza E.M."/>
        </authorList>
    </citation>
    <scope>NUCLEOTIDE SEQUENCE [LARGE SCALE GENOMIC DNA]</scope>
    <source>
        <strain evidence="18 19">CBS 131958</strain>
    </source>
</reference>
<dbReference type="GO" id="GO:0005576">
    <property type="term" value="C:extracellular region"/>
    <property type="evidence" value="ECO:0007669"/>
    <property type="project" value="UniProtKB-SubCell"/>
</dbReference>
<evidence type="ECO:0000256" key="11">
    <source>
        <dbReference type="ARBA" id="ARBA00022833"/>
    </source>
</evidence>
<proteinExistence type="inferred from homology"/>
<dbReference type="AlphaFoldDB" id="A0A0N0NPZ2"/>
<comment type="similarity">
    <text evidence="4 15">Belongs to the peptidase M14 family.</text>
</comment>
<keyword evidence="14" id="KW-0865">Zymogen</keyword>
<evidence type="ECO:0000256" key="16">
    <source>
        <dbReference type="SAM" id="SignalP"/>
    </source>
</evidence>
<evidence type="ECO:0000256" key="10">
    <source>
        <dbReference type="ARBA" id="ARBA00022801"/>
    </source>
</evidence>
<dbReference type="OrthoDB" id="3626597at2759"/>
<feature type="active site" description="Proton donor/acceptor" evidence="15">
    <location>
        <position position="385"/>
    </location>
</feature>
<dbReference type="SMART" id="SM00631">
    <property type="entry name" value="Zn_pept"/>
    <property type="match status" value="1"/>
</dbReference>
<evidence type="ECO:0000256" key="9">
    <source>
        <dbReference type="ARBA" id="ARBA00022729"/>
    </source>
</evidence>
<dbReference type="Pfam" id="PF00246">
    <property type="entry name" value="Peptidase_M14"/>
    <property type="match status" value="1"/>
</dbReference>
<comment type="caution">
    <text evidence="18">The sequence shown here is derived from an EMBL/GenBank/DDBJ whole genome shotgun (WGS) entry which is preliminary data.</text>
</comment>
<keyword evidence="11" id="KW-0862">Zinc</keyword>
<evidence type="ECO:0000256" key="8">
    <source>
        <dbReference type="ARBA" id="ARBA00022723"/>
    </source>
</evidence>
<dbReference type="PANTHER" id="PTHR11705:SF143">
    <property type="entry name" value="SLL0236 PROTEIN"/>
    <property type="match status" value="1"/>
</dbReference>
<dbReference type="CDD" id="cd03860">
    <property type="entry name" value="M14_CP_A-B_like"/>
    <property type="match status" value="1"/>
</dbReference>
<dbReference type="PROSITE" id="PS00132">
    <property type="entry name" value="CARBOXYPEPT_ZN_1"/>
    <property type="match status" value="1"/>
</dbReference>
<dbReference type="GeneID" id="28733593"/>
<evidence type="ECO:0000259" key="17">
    <source>
        <dbReference type="PROSITE" id="PS52035"/>
    </source>
</evidence>
<dbReference type="PANTHER" id="PTHR11705">
    <property type="entry name" value="PROTEASE FAMILY M14 CARBOXYPEPTIDASE A,B"/>
    <property type="match status" value="1"/>
</dbReference>
<evidence type="ECO:0000256" key="12">
    <source>
        <dbReference type="ARBA" id="ARBA00023026"/>
    </source>
</evidence>
<keyword evidence="8" id="KW-0479">Metal-binding</keyword>
<evidence type="ECO:0000256" key="13">
    <source>
        <dbReference type="ARBA" id="ARBA00023049"/>
    </source>
</evidence>
<dbReference type="PROSITE" id="PS52035">
    <property type="entry name" value="PEPTIDASE_M14"/>
    <property type="match status" value="1"/>
</dbReference>
<dbReference type="VEuPathDB" id="FungiDB:AB675_1795"/>
<comment type="subcellular location">
    <subcellularLocation>
        <location evidence="3">Secreted</location>
    </subcellularLocation>
</comment>
<gene>
    <name evidence="18" type="ORF">AB675_1795</name>
</gene>
<keyword evidence="10" id="KW-0378">Hydrolase</keyword>
<evidence type="ECO:0000313" key="18">
    <source>
        <dbReference type="EMBL" id="KPI43079.1"/>
    </source>
</evidence>
<dbReference type="GO" id="GO:0006508">
    <property type="term" value="P:proteolysis"/>
    <property type="evidence" value="ECO:0007669"/>
    <property type="project" value="UniProtKB-KW"/>
</dbReference>
<evidence type="ECO:0000256" key="1">
    <source>
        <dbReference type="ARBA" id="ARBA00001947"/>
    </source>
</evidence>
<organism evidence="18 19">
    <name type="scientific">Cyphellophora attinorum</name>
    <dbReference type="NCBI Taxonomy" id="1664694"/>
    <lineage>
        <taxon>Eukaryota</taxon>
        <taxon>Fungi</taxon>
        <taxon>Dikarya</taxon>
        <taxon>Ascomycota</taxon>
        <taxon>Pezizomycotina</taxon>
        <taxon>Eurotiomycetes</taxon>
        <taxon>Chaetothyriomycetidae</taxon>
        <taxon>Chaetothyriales</taxon>
        <taxon>Cyphellophoraceae</taxon>
        <taxon>Cyphellophora</taxon>
    </lineage>
</organism>
<evidence type="ECO:0000313" key="19">
    <source>
        <dbReference type="Proteomes" id="UP000038010"/>
    </source>
</evidence>
<comment type="cofactor">
    <cofactor evidence="1">
        <name>Zn(2+)</name>
        <dbReference type="ChEBI" id="CHEBI:29105"/>
    </cofactor>
</comment>
<dbReference type="FunFam" id="3.40.630.10:FF:000165">
    <property type="entry name" value="Glucan 1,4-alpha-glucosidase, putative"/>
    <property type="match status" value="1"/>
</dbReference>
<dbReference type="STRING" id="1664694.A0A0N0NPZ2"/>
<comment type="function">
    <text evidence="2">Extracellular metalloprotease that contributes to pathogenicity.</text>
</comment>
<dbReference type="InterPro" id="IPR000834">
    <property type="entry name" value="Peptidase_M14"/>
</dbReference>
<sequence length="419" mass="45763">MMLLGALLLGLPLSIAVAIPQTDALVSYDGFKVFRITTGDALESVQEKLSIFATEPWNRDVSRHIDVALAPDQLADFDALGLDATVMHEDLGADIAAESALAESNLMERQQSGIDLTWFNSYHAYDDHIEFLKNLQASFPNQTEIVTAGESVQGRTLTGIHIWGSNGKGSRPAILFHGTVHAREWISTMTTEFIATQLLINDTAQDFLDNYDFYIMPVVNPDGFAYTQTTNRLWRKNRSPAPSGSRCLGVDVNRNWPYQWDVPGGSSTDPCSETYRGPTAGSTPEMKGLISQIDSLKDGPGIKLYIDWHSYGQYILTPYGYSCDAVAVNQAKHEELAKGTGDALTTAGGQQWTTGPSCSTLYATSGSSTDYLSDVAGAEYSLTLELRDEGRFGFVLPASQILPSGKEQWAGMQYLLANL</sequence>
<evidence type="ECO:0000256" key="3">
    <source>
        <dbReference type="ARBA" id="ARBA00004613"/>
    </source>
</evidence>
<keyword evidence="19" id="KW-1185">Reference proteome</keyword>
<dbReference type="InterPro" id="IPR057246">
    <property type="entry name" value="CARBOXYPEPT_ZN_1"/>
</dbReference>
<keyword evidence="12" id="KW-0843">Virulence</keyword>
<dbReference type="SUPFAM" id="SSF54897">
    <property type="entry name" value="Protease propeptides/inhibitors"/>
    <property type="match status" value="1"/>
</dbReference>
<name>A0A0N0NPZ2_9EURO</name>
<keyword evidence="6 18" id="KW-0121">Carboxypeptidase</keyword>
<dbReference type="GO" id="GO:0004181">
    <property type="term" value="F:metallocarboxypeptidase activity"/>
    <property type="evidence" value="ECO:0007669"/>
    <property type="project" value="InterPro"/>
</dbReference>
<protein>
    <submittedName>
        <fullName evidence="18">Metallocarboxypeptidase A-like protein</fullName>
    </submittedName>
</protein>
<feature type="domain" description="Peptidase M14" evidence="17">
    <location>
        <begin position="121"/>
        <end position="419"/>
    </location>
</feature>
<feature type="signal peptide" evidence="16">
    <location>
        <begin position="1"/>
        <end position="18"/>
    </location>
</feature>
<feature type="chain" id="PRO_5005856913" evidence="16">
    <location>
        <begin position="19"/>
        <end position="419"/>
    </location>
</feature>
<dbReference type="RefSeq" id="XP_018003042.1">
    <property type="nucleotide sequence ID" value="XM_018141713.1"/>
</dbReference>
<evidence type="ECO:0000256" key="6">
    <source>
        <dbReference type="ARBA" id="ARBA00022645"/>
    </source>
</evidence>
<keyword evidence="13" id="KW-0482">Metalloprotease</keyword>
<keyword evidence="5" id="KW-0964">Secreted</keyword>
<dbReference type="Gene3D" id="3.40.630.10">
    <property type="entry name" value="Zn peptidases"/>
    <property type="match status" value="1"/>
</dbReference>
<evidence type="ECO:0000256" key="4">
    <source>
        <dbReference type="ARBA" id="ARBA00005988"/>
    </source>
</evidence>